<sequence>MDEANKTCGEIEEIIDEVEQRFKQIRKFDKLFYPPCDHYYLKYGRNSKNMASGTAFRQRIEKEWLLLENNLPSSIFVKSYEKRIDLMRTVVIGPPHTPYAHGLFFFDVLFPRNYPNCPPRLHYHSYDLDSNPYLNPKGKVSLSLLEYGRSVTNWYCRAQGNWNPHKSNILQVLTAVQTSILSNNLLNPSGGEGLQVSHNSVWLKYKKAFTLTCKGMLYMLMAPPMNFQDFVEGHFRTRAHYILLNYRKQMDDNFMLKLFHELYRAFEQNGTYCKHHPWVVLIGVDLPAEKKTNSKRFVKNVATTFSNLLN</sequence>
<evidence type="ECO:0000313" key="4">
    <source>
        <dbReference type="EMBL" id="MCD7450019.1"/>
    </source>
</evidence>
<evidence type="ECO:0000256" key="1">
    <source>
        <dbReference type="ARBA" id="ARBA00022679"/>
    </source>
</evidence>
<dbReference type="Proteomes" id="UP000823775">
    <property type="component" value="Unassembled WGS sequence"/>
</dbReference>
<dbReference type="PANTHER" id="PTHR46116">
    <property type="entry name" value="(E3-INDEPENDENT) E2 UBIQUITIN-CONJUGATING ENZYME"/>
    <property type="match status" value="1"/>
</dbReference>
<protein>
    <recommendedName>
        <fullName evidence="3">UBC core domain-containing protein</fullName>
    </recommendedName>
</protein>
<dbReference type="SMART" id="SM00212">
    <property type="entry name" value="UBCc"/>
    <property type="match status" value="1"/>
</dbReference>
<dbReference type="SUPFAM" id="SSF54495">
    <property type="entry name" value="UBC-like"/>
    <property type="match status" value="1"/>
</dbReference>
<comment type="caution">
    <text evidence="4">The sequence shown here is derived from an EMBL/GenBank/DDBJ whole genome shotgun (WGS) entry which is preliminary data.</text>
</comment>
<gene>
    <name evidence="4" type="ORF">HAX54_003075</name>
</gene>
<dbReference type="Pfam" id="PF00179">
    <property type="entry name" value="UQ_con"/>
    <property type="match status" value="1"/>
</dbReference>
<dbReference type="EMBL" id="JACEIK010000114">
    <property type="protein sequence ID" value="MCD7450019.1"/>
    <property type="molecule type" value="Genomic_DNA"/>
</dbReference>
<evidence type="ECO:0000313" key="5">
    <source>
        <dbReference type="Proteomes" id="UP000823775"/>
    </source>
</evidence>
<dbReference type="InterPro" id="IPR016135">
    <property type="entry name" value="UBQ-conjugating_enzyme/RWD"/>
</dbReference>
<dbReference type="InterPro" id="IPR000608">
    <property type="entry name" value="UBC"/>
</dbReference>
<feature type="domain" description="UBC core" evidence="3">
    <location>
        <begin position="55"/>
        <end position="218"/>
    </location>
</feature>
<evidence type="ECO:0000256" key="2">
    <source>
        <dbReference type="ARBA" id="ARBA00022786"/>
    </source>
</evidence>
<organism evidence="4 5">
    <name type="scientific">Datura stramonium</name>
    <name type="common">Jimsonweed</name>
    <name type="synonym">Common thornapple</name>
    <dbReference type="NCBI Taxonomy" id="4076"/>
    <lineage>
        <taxon>Eukaryota</taxon>
        <taxon>Viridiplantae</taxon>
        <taxon>Streptophyta</taxon>
        <taxon>Embryophyta</taxon>
        <taxon>Tracheophyta</taxon>
        <taxon>Spermatophyta</taxon>
        <taxon>Magnoliopsida</taxon>
        <taxon>eudicotyledons</taxon>
        <taxon>Gunneridae</taxon>
        <taxon>Pentapetalae</taxon>
        <taxon>asterids</taxon>
        <taxon>lamiids</taxon>
        <taxon>Solanales</taxon>
        <taxon>Solanaceae</taxon>
        <taxon>Solanoideae</taxon>
        <taxon>Datureae</taxon>
        <taxon>Datura</taxon>
    </lineage>
</organism>
<dbReference type="PROSITE" id="PS50127">
    <property type="entry name" value="UBC_2"/>
    <property type="match status" value="1"/>
</dbReference>
<proteinExistence type="predicted"/>
<reference evidence="4 5" key="1">
    <citation type="journal article" date="2021" name="BMC Genomics">
        <title>Datura genome reveals duplications of psychoactive alkaloid biosynthetic genes and high mutation rate following tissue culture.</title>
        <authorList>
            <person name="Rajewski A."/>
            <person name="Carter-House D."/>
            <person name="Stajich J."/>
            <person name="Litt A."/>
        </authorList>
    </citation>
    <scope>NUCLEOTIDE SEQUENCE [LARGE SCALE GENOMIC DNA]</scope>
    <source>
        <strain evidence="4">AR-01</strain>
    </source>
</reference>
<dbReference type="PANTHER" id="PTHR46116:SF13">
    <property type="entry name" value="UBIQUITIN-CONJUGATING ENZYME E2 24-RELATED"/>
    <property type="match status" value="1"/>
</dbReference>
<keyword evidence="5" id="KW-1185">Reference proteome</keyword>
<name>A0ABS8RTC8_DATST</name>
<accession>A0ABS8RTC8</accession>
<keyword evidence="2" id="KW-0833">Ubl conjugation pathway</keyword>
<dbReference type="Gene3D" id="3.10.110.10">
    <property type="entry name" value="Ubiquitin Conjugating Enzyme"/>
    <property type="match status" value="1"/>
</dbReference>
<keyword evidence="1" id="KW-0808">Transferase</keyword>
<evidence type="ECO:0000259" key="3">
    <source>
        <dbReference type="PROSITE" id="PS50127"/>
    </source>
</evidence>